<comment type="caution">
    <text evidence="2">The sequence shown here is derived from an EMBL/GenBank/DDBJ whole genome shotgun (WGS) entry which is preliminary data.</text>
</comment>
<dbReference type="Proteomes" id="UP001155241">
    <property type="component" value="Unassembled WGS sequence"/>
</dbReference>
<sequence>MMRSRLSLLLLTAVMTSTASELLAEGLKPFVLASAAPGDFATAVQDTKLRLERAGFEILGEYSPYEKTFVDHAHVIVVTNSELKQAAQLTKYGAFAAPWRIAVTQAGGLNQVAYANPEYIAHAYRLKSDLAQVTASLRTYLGAHESFGSQDGKSKDALASYRYMMGMEQFDDVYQLAEYSSHAEAVAAVQNNLNTQVAGMSGVYRLDLNNQTTVFGVARKAPTSNEQYMDDQFIMSTVDFKTRKGTAYLPYEILVDGNKVVALHMRFRMAVHYPDLKMMGANSFMKLRPSPAAIEVALKQVAGGR</sequence>
<evidence type="ECO:0000313" key="3">
    <source>
        <dbReference type="Proteomes" id="UP001155241"/>
    </source>
</evidence>
<dbReference type="InterPro" id="IPR035923">
    <property type="entry name" value="TT1751-like_sf"/>
</dbReference>
<dbReference type="Gene3D" id="3.30.310.70">
    <property type="entry name" value="TT1751-like domain"/>
    <property type="match status" value="1"/>
</dbReference>
<proteinExistence type="predicted"/>
<dbReference type="RefSeq" id="WP_252854881.1">
    <property type="nucleotide sequence ID" value="NZ_JAMXLR010000077.1"/>
</dbReference>
<name>A0A9X2JKK7_9BACT</name>
<gene>
    <name evidence="2" type="ORF">NG895_22965</name>
</gene>
<keyword evidence="3" id="KW-1185">Reference proteome</keyword>
<accession>A0A9X2JKK7</accession>
<protein>
    <submittedName>
        <fullName evidence="2">Uncharacterized protein</fullName>
    </submittedName>
</protein>
<feature type="signal peptide" evidence="1">
    <location>
        <begin position="1"/>
        <end position="19"/>
    </location>
</feature>
<organism evidence="2 3">
    <name type="scientific">Aeoliella straminimaris</name>
    <dbReference type="NCBI Taxonomy" id="2954799"/>
    <lineage>
        <taxon>Bacteria</taxon>
        <taxon>Pseudomonadati</taxon>
        <taxon>Planctomycetota</taxon>
        <taxon>Planctomycetia</taxon>
        <taxon>Pirellulales</taxon>
        <taxon>Lacipirellulaceae</taxon>
        <taxon>Aeoliella</taxon>
    </lineage>
</organism>
<keyword evidence="1" id="KW-0732">Signal</keyword>
<dbReference type="EMBL" id="JAMXLR010000077">
    <property type="protein sequence ID" value="MCO6046769.1"/>
    <property type="molecule type" value="Genomic_DNA"/>
</dbReference>
<evidence type="ECO:0000313" key="2">
    <source>
        <dbReference type="EMBL" id="MCO6046769.1"/>
    </source>
</evidence>
<dbReference type="AlphaFoldDB" id="A0A9X2JKK7"/>
<feature type="chain" id="PRO_5040840357" evidence="1">
    <location>
        <begin position="20"/>
        <end position="305"/>
    </location>
</feature>
<evidence type="ECO:0000256" key="1">
    <source>
        <dbReference type="SAM" id="SignalP"/>
    </source>
</evidence>
<reference evidence="2" key="1">
    <citation type="submission" date="2022-06" db="EMBL/GenBank/DDBJ databases">
        <title>Aeoliella straminimaris, a novel planctomycete from sediments.</title>
        <authorList>
            <person name="Vitorino I.R."/>
            <person name="Lage O.M."/>
        </authorList>
    </citation>
    <scope>NUCLEOTIDE SEQUENCE</scope>
    <source>
        <strain evidence="2">ICT_H6.2</strain>
    </source>
</reference>
<dbReference type="SUPFAM" id="SSF103247">
    <property type="entry name" value="TT1751-like"/>
    <property type="match status" value="1"/>
</dbReference>